<dbReference type="SUPFAM" id="SSF50998">
    <property type="entry name" value="Quinoprotein alcohol dehydrogenase-like"/>
    <property type="match status" value="1"/>
</dbReference>
<organism evidence="2 3">
    <name type="scientific">Aeoliella mucimassa</name>
    <dbReference type="NCBI Taxonomy" id="2527972"/>
    <lineage>
        <taxon>Bacteria</taxon>
        <taxon>Pseudomonadati</taxon>
        <taxon>Planctomycetota</taxon>
        <taxon>Planctomycetia</taxon>
        <taxon>Pirellulales</taxon>
        <taxon>Lacipirellulaceae</taxon>
        <taxon>Aeoliella</taxon>
    </lineage>
</organism>
<dbReference type="Pfam" id="PF13360">
    <property type="entry name" value="PQQ_2"/>
    <property type="match status" value="1"/>
</dbReference>
<dbReference type="PANTHER" id="PTHR34512">
    <property type="entry name" value="CELL SURFACE PROTEIN"/>
    <property type="match status" value="1"/>
</dbReference>
<protein>
    <submittedName>
        <fullName evidence="2">Outer membrane protein assembly factor BamB</fullName>
    </submittedName>
</protein>
<dbReference type="KEGG" id="amuc:Pan181_09980"/>
<accession>A0A518AJB5</accession>
<dbReference type="EMBL" id="CP036278">
    <property type="protein sequence ID" value="QDU54815.1"/>
    <property type="molecule type" value="Genomic_DNA"/>
</dbReference>
<dbReference type="RefSeq" id="WP_197528916.1">
    <property type="nucleotide sequence ID" value="NZ_CP036278.1"/>
</dbReference>
<dbReference type="Proteomes" id="UP000315750">
    <property type="component" value="Chromosome"/>
</dbReference>
<name>A0A518AJB5_9BACT</name>
<gene>
    <name evidence="2" type="primary">bamB_2</name>
    <name evidence="2" type="ORF">Pan181_09980</name>
</gene>
<proteinExistence type="predicted"/>
<dbReference type="Gene3D" id="2.130.10.10">
    <property type="entry name" value="YVTN repeat-like/Quinoprotein amine dehydrogenase"/>
    <property type="match status" value="1"/>
</dbReference>
<sequence length="396" mass="42330">MLALLMVVSTAMADEWPRFRGPNGAGIAPALAIPDRWTPDDFAWQVDLAGSGHGSPVVHGDQLFVTSGSESGQVYLEAYAVDSGKRTWQQSLGGAPFRKHQLNAVASSTPAVDDKQVYVTYYRPGHVQLAAYTHAGKPVWEIDLGEFTCQHGFSASPIVIDDLVCLQGDNPKQGYLAAFDCSTGKQRWQATRDTGKEAYSTPATMTLANDKQVIVNSSQVEGITVIDPATGDKLWQPPQGFPERTVGSPVVAGDVVLAACGSGGGGKLMTACRITPTGCEQLYTLTKNIPYVPTGVAMGDLLFLIHDRGTMSCIDLSTQETLWVKRLGGGYYCSPILLGDRILCVSMEGEAIMLSAGREFQVLGRTDLGEGTEATPAVADGRLFIRTSSKLFCVAE</sequence>
<dbReference type="Gene3D" id="2.40.10.480">
    <property type="match status" value="1"/>
</dbReference>
<dbReference type="PANTHER" id="PTHR34512:SF30">
    <property type="entry name" value="OUTER MEMBRANE PROTEIN ASSEMBLY FACTOR BAMB"/>
    <property type="match status" value="1"/>
</dbReference>
<keyword evidence="3" id="KW-1185">Reference proteome</keyword>
<reference evidence="2 3" key="1">
    <citation type="submission" date="2019-02" db="EMBL/GenBank/DDBJ databases">
        <title>Deep-cultivation of Planctomycetes and their phenomic and genomic characterization uncovers novel biology.</title>
        <authorList>
            <person name="Wiegand S."/>
            <person name="Jogler M."/>
            <person name="Boedeker C."/>
            <person name="Pinto D."/>
            <person name="Vollmers J."/>
            <person name="Rivas-Marin E."/>
            <person name="Kohn T."/>
            <person name="Peeters S.H."/>
            <person name="Heuer A."/>
            <person name="Rast P."/>
            <person name="Oberbeckmann S."/>
            <person name="Bunk B."/>
            <person name="Jeske O."/>
            <person name="Meyerdierks A."/>
            <person name="Storesund J.E."/>
            <person name="Kallscheuer N."/>
            <person name="Luecker S."/>
            <person name="Lage O.M."/>
            <person name="Pohl T."/>
            <person name="Merkel B.J."/>
            <person name="Hornburger P."/>
            <person name="Mueller R.-W."/>
            <person name="Bruemmer F."/>
            <person name="Labrenz M."/>
            <person name="Spormann A.M."/>
            <person name="Op den Camp H."/>
            <person name="Overmann J."/>
            <person name="Amann R."/>
            <person name="Jetten M.S.M."/>
            <person name="Mascher T."/>
            <person name="Medema M.H."/>
            <person name="Devos D.P."/>
            <person name="Kaster A.-K."/>
            <person name="Ovreas L."/>
            <person name="Rohde M."/>
            <person name="Galperin M.Y."/>
            <person name="Jogler C."/>
        </authorList>
    </citation>
    <scope>NUCLEOTIDE SEQUENCE [LARGE SCALE GENOMIC DNA]</scope>
    <source>
        <strain evidence="2 3">Pan181</strain>
    </source>
</reference>
<dbReference type="InterPro" id="IPR015943">
    <property type="entry name" value="WD40/YVTN_repeat-like_dom_sf"/>
</dbReference>
<feature type="domain" description="Pyrrolo-quinoline quinone repeat" evidence="1">
    <location>
        <begin position="77"/>
        <end position="323"/>
    </location>
</feature>
<evidence type="ECO:0000259" key="1">
    <source>
        <dbReference type="Pfam" id="PF13360"/>
    </source>
</evidence>
<dbReference type="AlphaFoldDB" id="A0A518AJB5"/>
<dbReference type="InterPro" id="IPR002372">
    <property type="entry name" value="PQQ_rpt_dom"/>
</dbReference>
<dbReference type="InterPro" id="IPR011047">
    <property type="entry name" value="Quinoprotein_ADH-like_sf"/>
</dbReference>
<evidence type="ECO:0000313" key="3">
    <source>
        <dbReference type="Proteomes" id="UP000315750"/>
    </source>
</evidence>
<evidence type="ECO:0000313" key="2">
    <source>
        <dbReference type="EMBL" id="QDU54815.1"/>
    </source>
</evidence>